<dbReference type="AlphaFoldDB" id="A7VYV2"/>
<protein>
    <submittedName>
        <fullName evidence="1">Uncharacterized protein</fullName>
    </submittedName>
</protein>
<dbReference type="Proteomes" id="UP000003490">
    <property type="component" value="Unassembled WGS sequence"/>
</dbReference>
<name>A7VYV2_9FIRM</name>
<accession>A7VYV2</accession>
<dbReference type="HOGENOM" id="CLU_3364293_0_0_9"/>
<evidence type="ECO:0000313" key="2">
    <source>
        <dbReference type="Proteomes" id="UP000003490"/>
    </source>
</evidence>
<reference evidence="1 2" key="1">
    <citation type="submission" date="2007-08" db="EMBL/GenBank/DDBJ databases">
        <title>Draft genome sequence of Clostridium leptum (DSM 753).</title>
        <authorList>
            <person name="Sudarsanam P."/>
            <person name="Ley R."/>
            <person name="Guruge J."/>
            <person name="Turnbaugh P.J."/>
            <person name="Mahowald M."/>
            <person name="Liep D."/>
            <person name="Gordon J."/>
        </authorList>
    </citation>
    <scope>NUCLEOTIDE SEQUENCE [LARGE SCALE GENOMIC DNA]</scope>
    <source>
        <strain evidence="1 2">DSM 753</strain>
    </source>
</reference>
<gene>
    <name evidence="1" type="ORF">CLOLEP_03781</name>
</gene>
<proteinExistence type="predicted"/>
<organism evidence="1 2">
    <name type="scientific">[Clostridium] leptum DSM 753</name>
    <dbReference type="NCBI Taxonomy" id="428125"/>
    <lineage>
        <taxon>Bacteria</taxon>
        <taxon>Bacillati</taxon>
        <taxon>Bacillota</taxon>
        <taxon>Clostridia</taxon>
        <taxon>Eubacteriales</taxon>
        <taxon>Oscillospiraceae</taxon>
        <taxon>Oscillospiraceae incertae sedis</taxon>
    </lineage>
</organism>
<sequence length="35" mass="3868">MVKSLEKNQETAGLNPFAFFGTQRGSGIYILAYSE</sequence>
<comment type="caution">
    <text evidence="1">The sequence shown here is derived from an EMBL/GenBank/DDBJ whole genome shotgun (WGS) entry which is preliminary data.</text>
</comment>
<reference evidence="1 2" key="2">
    <citation type="submission" date="2007-08" db="EMBL/GenBank/DDBJ databases">
        <authorList>
            <person name="Fulton L."/>
            <person name="Clifton S."/>
            <person name="Fulton B."/>
            <person name="Xu J."/>
            <person name="Minx P."/>
            <person name="Pepin K.H."/>
            <person name="Johnson M."/>
            <person name="Thiruvilangam P."/>
            <person name="Bhonagiri V."/>
            <person name="Nash W.E."/>
            <person name="Wang C."/>
            <person name="Mardis E.R."/>
            <person name="Wilson R.K."/>
        </authorList>
    </citation>
    <scope>NUCLEOTIDE SEQUENCE [LARGE SCALE GENOMIC DNA]</scope>
    <source>
        <strain evidence="1 2">DSM 753</strain>
    </source>
</reference>
<dbReference type="EMBL" id="ABCB02000021">
    <property type="protein sequence ID" value="EDO59731.1"/>
    <property type="molecule type" value="Genomic_DNA"/>
</dbReference>
<evidence type="ECO:0000313" key="1">
    <source>
        <dbReference type="EMBL" id="EDO59731.1"/>
    </source>
</evidence>